<organism evidence="1 2">
    <name type="scientific">Sphingomonas mollis</name>
    <dbReference type="NCBI Taxonomy" id="2795726"/>
    <lineage>
        <taxon>Bacteria</taxon>
        <taxon>Pseudomonadati</taxon>
        <taxon>Pseudomonadota</taxon>
        <taxon>Alphaproteobacteria</taxon>
        <taxon>Sphingomonadales</taxon>
        <taxon>Sphingomonadaceae</taxon>
        <taxon>Sphingomonas</taxon>
    </lineage>
</organism>
<dbReference type="EMBL" id="JAELXS010000001">
    <property type="protein sequence ID" value="MBJ6120277.1"/>
    <property type="molecule type" value="Genomic_DNA"/>
</dbReference>
<protein>
    <submittedName>
        <fullName evidence="1">FMN-binding negative transcriptional regulator</fullName>
    </submittedName>
</protein>
<dbReference type="RefSeq" id="WP_199033990.1">
    <property type="nucleotide sequence ID" value="NZ_JAELXS010000001.1"/>
</dbReference>
<sequence length="217" mass="23149">MHPNPAFRADEPVAAVLARAAAIGFAHLTIATPAGLMVAHVPVTRHGTTLRFHVARSNRIAPHLDGATALVSIVGPDGYVSPNWYPVPGDQVPTWNYVAIEIDGYVRALDEAGLVEQLDTLAATHELRVNPAAPWTRDKMDPRAFAAMLRAIRGFELTVTAIRTTTKLSQNKRPPDRDGVIAGLTACGNDALAEAMLDVLPSTGDRPHGGAMANRCV</sequence>
<reference evidence="2" key="1">
    <citation type="submission" date="2020-12" db="EMBL/GenBank/DDBJ databases">
        <title>Hymenobacter sp.</title>
        <authorList>
            <person name="Kim M.K."/>
        </authorList>
    </citation>
    <scope>NUCLEOTIDE SEQUENCE [LARGE SCALE GENOMIC DNA]</scope>
    <source>
        <strain evidence="2">BT553</strain>
    </source>
</reference>
<dbReference type="InterPro" id="IPR007396">
    <property type="entry name" value="TR_PAI2-type"/>
</dbReference>
<comment type="caution">
    <text evidence="1">The sequence shown here is derived from an EMBL/GenBank/DDBJ whole genome shotgun (WGS) entry which is preliminary data.</text>
</comment>
<evidence type="ECO:0000313" key="1">
    <source>
        <dbReference type="EMBL" id="MBJ6120277.1"/>
    </source>
</evidence>
<proteinExistence type="predicted"/>
<accession>A0ABS0XJR7</accession>
<dbReference type="PANTHER" id="PTHR35802:SF1">
    <property type="entry name" value="PROTEASE SYNTHASE AND SPORULATION PROTEIN PAI 2"/>
    <property type="match status" value="1"/>
</dbReference>
<dbReference type="PIRSF" id="PIRSF010372">
    <property type="entry name" value="PaiB"/>
    <property type="match status" value="1"/>
</dbReference>
<dbReference type="InterPro" id="IPR012349">
    <property type="entry name" value="Split_barrel_FMN-bd"/>
</dbReference>
<dbReference type="Gene3D" id="2.30.110.10">
    <property type="entry name" value="Electron Transport, Fmn-binding Protein, Chain A"/>
    <property type="match status" value="1"/>
</dbReference>
<dbReference type="Proteomes" id="UP000640426">
    <property type="component" value="Unassembled WGS sequence"/>
</dbReference>
<dbReference type="SUPFAM" id="SSF50475">
    <property type="entry name" value="FMN-binding split barrel"/>
    <property type="match status" value="1"/>
</dbReference>
<evidence type="ECO:0000313" key="2">
    <source>
        <dbReference type="Proteomes" id="UP000640426"/>
    </source>
</evidence>
<name>A0ABS0XJR7_9SPHN</name>
<dbReference type="PANTHER" id="PTHR35802">
    <property type="entry name" value="PROTEASE SYNTHASE AND SPORULATION PROTEIN PAI 2"/>
    <property type="match status" value="1"/>
</dbReference>
<gene>
    <name evidence="1" type="ORF">JAO74_00580</name>
</gene>
<dbReference type="Pfam" id="PF04299">
    <property type="entry name" value="FMN_bind_2"/>
    <property type="match status" value="1"/>
</dbReference>
<keyword evidence="2" id="KW-1185">Reference proteome</keyword>